<accession>A0A2Z6QYB9</accession>
<comment type="cofactor">
    <cofactor evidence="1">
        <name>Mg(2+)</name>
        <dbReference type="ChEBI" id="CHEBI:18420"/>
    </cofactor>
</comment>
<evidence type="ECO:0000256" key="2">
    <source>
        <dbReference type="ARBA" id="ARBA00004123"/>
    </source>
</evidence>
<dbReference type="GO" id="GO:0008821">
    <property type="term" value="F:crossover junction DNA endonuclease activity"/>
    <property type="evidence" value="ECO:0007669"/>
    <property type="project" value="TreeGrafter"/>
</dbReference>
<reference evidence="16 18" key="1">
    <citation type="submission" date="2017-11" db="EMBL/GenBank/DDBJ databases">
        <title>The genome of Rhizophagus clarus HR1 reveals common genetic basis of auxotrophy among arbuscular mycorrhizal fungi.</title>
        <authorList>
            <person name="Kobayashi Y."/>
        </authorList>
    </citation>
    <scope>NUCLEOTIDE SEQUENCE [LARGE SCALE GENOMIC DNA]</scope>
    <source>
        <strain evidence="16 18">HR1</strain>
    </source>
</reference>
<dbReference type="GO" id="GO:0046872">
    <property type="term" value="F:metal ion binding"/>
    <property type="evidence" value="ECO:0007669"/>
    <property type="project" value="UniProtKB-KW"/>
</dbReference>
<dbReference type="Gene3D" id="1.10.8.10">
    <property type="entry name" value="DNA helicase RuvA subunit, C-terminal domain"/>
    <property type="match status" value="1"/>
</dbReference>
<dbReference type="STRING" id="94130.A0A2Z6QYB9"/>
<dbReference type="GO" id="GO:0048476">
    <property type="term" value="C:Holliday junction resolvase complex"/>
    <property type="evidence" value="ECO:0007669"/>
    <property type="project" value="InterPro"/>
</dbReference>
<gene>
    <name evidence="17" type="ORF">RCL2_000158600</name>
    <name evidence="16" type="ORF">RclHR1_12150003</name>
</gene>
<dbReference type="Gene3D" id="3.40.50.10130">
    <property type="match status" value="1"/>
</dbReference>
<keyword evidence="9" id="KW-0460">Magnesium</keyword>
<protein>
    <recommendedName>
        <fullName evidence="15">ERCC4 domain-containing protein</fullName>
    </recommendedName>
</protein>
<name>A0A2Z6QYB9_9GLOM</name>
<dbReference type="PANTHER" id="PTHR21077:SF5">
    <property type="entry name" value="CROSSOVER JUNCTION ENDONUCLEASE MMS4"/>
    <property type="match status" value="1"/>
</dbReference>
<feature type="region of interest" description="Disordered" evidence="14">
    <location>
        <begin position="262"/>
        <end position="282"/>
    </location>
</feature>
<evidence type="ECO:0000256" key="7">
    <source>
        <dbReference type="ARBA" id="ARBA00022763"/>
    </source>
</evidence>
<dbReference type="EMBL" id="BLAL01000011">
    <property type="protein sequence ID" value="GES74087.1"/>
    <property type="molecule type" value="Genomic_DNA"/>
</dbReference>
<dbReference type="InterPro" id="IPR042530">
    <property type="entry name" value="EME1/EME2_C"/>
</dbReference>
<evidence type="ECO:0000256" key="11">
    <source>
        <dbReference type="ARBA" id="ARBA00023204"/>
    </source>
</evidence>
<keyword evidence="11" id="KW-0234">DNA repair</keyword>
<dbReference type="AlphaFoldDB" id="A0A2Z6QYB9"/>
<dbReference type="GO" id="GO:0003677">
    <property type="term" value="F:DNA binding"/>
    <property type="evidence" value="ECO:0007669"/>
    <property type="project" value="InterPro"/>
</dbReference>
<keyword evidence="4" id="KW-0540">Nuclease</keyword>
<dbReference type="EMBL" id="BEXD01000242">
    <property type="protein sequence ID" value="GBB85668.1"/>
    <property type="molecule type" value="Genomic_DNA"/>
</dbReference>
<evidence type="ECO:0000256" key="4">
    <source>
        <dbReference type="ARBA" id="ARBA00022722"/>
    </source>
</evidence>
<evidence type="ECO:0000256" key="14">
    <source>
        <dbReference type="SAM" id="MobiDB-lite"/>
    </source>
</evidence>
<dbReference type="Pfam" id="PF21292">
    <property type="entry name" value="EME1-MUS81_C"/>
    <property type="match status" value="1"/>
</dbReference>
<evidence type="ECO:0000256" key="5">
    <source>
        <dbReference type="ARBA" id="ARBA00022723"/>
    </source>
</evidence>
<comment type="caution">
    <text evidence="16">The sequence shown here is derived from an EMBL/GenBank/DDBJ whole genome shotgun (WGS) entry which is preliminary data.</text>
</comment>
<evidence type="ECO:0000313" key="17">
    <source>
        <dbReference type="EMBL" id="GES74087.1"/>
    </source>
</evidence>
<dbReference type="GO" id="GO:0031573">
    <property type="term" value="P:mitotic intra-S DNA damage checkpoint signaling"/>
    <property type="evidence" value="ECO:0007669"/>
    <property type="project" value="TreeGrafter"/>
</dbReference>
<feature type="region of interest" description="Disordered" evidence="14">
    <location>
        <begin position="299"/>
        <end position="319"/>
    </location>
</feature>
<dbReference type="InterPro" id="IPR033310">
    <property type="entry name" value="Mms4/EME1/EME2"/>
</dbReference>
<sequence length="653" mass="75624">MADSIEKLKNDKKLQVMASEVQAICGEKNLEEILVDLYKTQSVELTINRIFDGNFLEGTRLDPLKNSKISFPIHLLDKKDYVTSTKNPSIRTNNNNELLPTLYTNSAKTSVSSSSTSIATEFDDKPNFTRLPSDLESNFIFSCSIDDNITSTKNSTCSTEFSTNLSHIQDRKERSSINLTTKKKPNRNSIIDLTAEDEDSDATLKSEDSHEQNLQKSACEFQPKILSNEHQPKVLNQGNGKNIIETTFDNLNYDDYVTHQKRKRKNAVDQASVNPKMTEEDKLTAKRVKEAEKLEKQIQKEQQKLERKKQKEEREAEKKRLKQIQEVNKIKDNKLEICRELIIDVSNDISIKSLVDCLQDNPKYNYMTINAFQHDIPNIIKWRRKVTAAWNDELCAFMPVPEKIQDESFILIYFDISEFIKLIKDNNLSENINRLQETFINKKLIILIEGYENYCRKRKTQVNRNFTDAVRLGIEEHDVEDMETTRIPTKKKKKNYEQEPNLEEVEEKFLWLQIIAKCLIIHTKDFEDTAETIGILSTDIATIPYKNRNCDLNFWVEGQVRVGTGSSDTWLRMLQEIQLVTEPVAKGIINIYPTVKSLYDAYKKCRTREEAESLLTFVEIPNIGLAQRRCINKSLSKKIYEIFMGTDPDYIIS</sequence>
<dbReference type="Gene3D" id="1.10.150.670">
    <property type="entry name" value="Crossover junction endonuclease EME1, DNA-binding domain"/>
    <property type="match status" value="1"/>
</dbReference>
<dbReference type="Pfam" id="PF02732">
    <property type="entry name" value="ERCC4"/>
    <property type="match status" value="1"/>
</dbReference>
<reference evidence="17" key="2">
    <citation type="submission" date="2019-10" db="EMBL/GenBank/DDBJ databases">
        <title>Conservation and host-specific expression of non-tandemly repeated heterogenous ribosome RNA gene in arbuscular mycorrhizal fungi.</title>
        <authorList>
            <person name="Maeda T."/>
            <person name="Kobayashi Y."/>
            <person name="Nakagawa T."/>
            <person name="Ezawa T."/>
            <person name="Yamaguchi K."/>
            <person name="Bino T."/>
            <person name="Nishimoto Y."/>
            <person name="Shigenobu S."/>
            <person name="Kawaguchi M."/>
        </authorList>
    </citation>
    <scope>NUCLEOTIDE SEQUENCE</scope>
    <source>
        <strain evidence="17">HR1</strain>
    </source>
</reference>
<proteinExistence type="inferred from homology"/>
<keyword evidence="6" id="KW-0255">Endonuclease</keyword>
<keyword evidence="5" id="KW-0479">Metal-binding</keyword>
<feature type="compositionally biased region" description="Basic and acidic residues" evidence="14">
    <location>
        <begin position="202"/>
        <end position="212"/>
    </location>
</feature>
<organism evidence="16 18">
    <name type="scientific">Rhizophagus clarus</name>
    <dbReference type="NCBI Taxonomy" id="94130"/>
    <lineage>
        <taxon>Eukaryota</taxon>
        <taxon>Fungi</taxon>
        <taxon>Fungi incertae sedis</taxon>
        <taxon>Mucoromycota</taxon>
        <taxon>Glomeromycotina</taxon>
        <taxon>Glomeromycetes</taxon>
        <taxon>Glomerales</taxon>
        <taxon>Glomeraceae</taxon>
        <taxon>Rhizophagus</taxon>
    </lineage>
</organism>
<dbReference type="OrthoDB" id="343092at2759"/>
<evidence type="ECO:0000259" key="15">
    <source>
        <dbReference type="SMART" id="SM00891"/>
    </source>
</evidence>
<evidence type="ECO:0000256" key="1">
    <source>
        <dbReference type="ARBA" id="ARBA00001946"/>
    </source>
</evidence>
<keyword evidence="18" id="KW-1185">Reference proteome</keyword>
<dbReference type="InterPro" id="IPR047521">
    <property type="entry name" value="XPF_nuclease_EME1_ascomycetes"/>
</dbReference>
<evidence type="ECO:0000256" key="3">
    <source>
        <dbReference type="ARBA" id="ARBA00005313"/>
    </source>
</evidence>
<feature type="domain" description="ERCC4" evidence="15">
    <location>
        <begin position="366"/>
        <end position="603"/>
    </location>
</feature>
<dbReference type="GO" id="GO:0006302">
    <property type="term" value="P:double-strand break repair"/>
    <property type="evidence" value="ECO:0007669"/>
    <property type="project" value="TreeGrafter"/>
</dbReference>
<keyword evidence="7" id="KW-0227">DNA damage</keyword>
<keyword evidence="10" id="KW-0233">DNA recombination</keyword>
<comment type="similarity">
    <text evidence="3">Belongs to the EME1/MMS4 family.</text>
</comment>
<evidence type="ECO:0000256" key="6">
    <source>
        <dbReference type="ARBA" id="ARBA00022759"/>
    </source>
</evidence>
<feature type="compositionally biased region" description="Basic and acidic residues" evidence="14">
    <location>
        <begin position="299"/>
        <end position="318"/>
    </location>
</feature>
<feature type="region of interest" description="Disordered" evidence="14">
    <location>
        <begin position="188"/>
        <end position="212"/>
    </location>
</feature>
<evidence type="ECO:0000256" key="12">
    <source>
        <dbReference type="ARBA" id="ARBA00023242"/>
    </source>
</evidence>
<evidence type="ECO:0000313" key="16">
    <source>
        <dbReference type="EMBL" id="GBB85668.1"/>
    </source>
</evidence>
<keyword evidence="13" id="KW-0469">Meiosis</keyword>
<evidence type="ECO:0000256" key="8">
    <source>
        <dbReference type="ARBA" id="ARBA00022801"/>
    </source>
</evidence>
<comment type="subcellular location">
    <subcellularLocation>
        <location evidence="2">Nucleus</location>
    </subcellularLocation>
</comment>
<evidence type="ECO:0000256" key="9">
    <source>
        <dbReference type="ARBA" id="ARBA00022842"/>
    </source>
</evidence>
<evidence type="ECO:0000313" key="18">
    <source>
        <dbReference type="Proteomes" id="UP000247702"/>
    </source>
</evidence>
<dbReference type="GO" id="GO:0031297">
    <property type="term" value="P:replication fork processing"/>
    <property type="evidence" value="ECO:0007669"/>
    <property type="project" value="TreeGrafter"/>
</dbReference>
<dbReference type="Proteomes" id="UP000247702">
    <property type="component" value="Unassembled WGS sequence"/>
</dbReference>
<dbReference type="InterPro" id="IPR006166">
    <property type="entry name" value="ERCC4_domain"/>
</dbReference>
<evidence type="ECO:0000256" key="13">
    <source>
        <dbReference type="ARBA" id="ARBA00023254"/>
    </source>
</evidence>
<dbReference type="PANTHER" id="PTHR21077">
    <property type="entry name" value="EME1 PROTEIN"/>
    <property type="match status" value="1"/>
</dbReference>
<dbReference type="Proteomes" id="UP000615446">
    <property type="component" value="Unassembled WGS sequence"/>
</dbReference>
<dbReference type="GO" id="GO:0005634">
    <property type="term" value="C:nucleus"/>
    <property type="evidence" value="ECO:0007669"/>
    <property type="project" value="UniProtKB-SubCell"/>
</dbReference>
<dbReference type="CDD" id="cd20085">
    <property type="entry name" value="XPF_nuclease_Mms4"/>
    <property type="match status" value="1"/>
</dbReference>
<dbReference type="GO" id="GO:0000712">
    <property type="term" value="P:resolution of meiotic recombination intermediates"/>
    <property type="evidence" value="ECO:0007669"/>
    <property type="project" value="TreeGrafter"/>
</dbReference>
<dbReference type="SMART" id="SM00891">
    <property type="entry name" value="ERCC4"/>
    <property type="match status" value="1"/>
</dbReference>
<keyword evidence="12" id="KW-0539">Nucleus</keyword>
<keyword evidence="8" id="KW-0378">Hydrolase</keyword>
<evidence type="ECO:0000256" key="10">
    <source>
        <dbReference type="ARBA" id="ARBA00023172"/>
    </source>
</evidence>